<dbReference type="GO" id="GO:0046872">
    <property type="term" value="F:metal ion binding"/>
    <property type="evidence" value="ECO:0007669"/>
    <property type="project" value="UniProtKB-KW"/>
</dbReference>
<protein>
    <recommendedName>
        <fullName evidence="5 17">Epoxyqueuosine reductase QueH</fullName>
        <ecNumber evidence="4 17">1.17.99.6</ecNumber>
    </recommendedName>
    <alternativeName>
        <fullName evidence="15 17">Queuosine biosynthesis protein QueH</fullName>
    </alternativeName>
</protein>
<evidence type="ECO:0000256" key="7">
    <source>
        <dbReference type="ARBA" id="ARBA00022694"/>
    </source>
</evidence>
<evidence type="ECO:0000256" key="8">
    <source>
        <dbReference type="ARBA" id="ARBA00022723"/>
    </source>
</evidence>
<dbReference type="Pfam" id="PF02677">
    <property type="entry name" value="QueH"/>
    <property type="match status" value="1"/>
</dbReference>
<comment type="catalytic activity">
    <reaction evidence="16 17">
        <text>epoxyqueuosine(34) in tRNA + AH2 = queuosine(34) in tRNA + A + H2O</text>
        <dbReference type="Rhea" id="RHEA:32159"/>
        <dbReference type="Rhea" id="RHEA-COMP:18571"/>
        <dbReference type="Rhea" id="RHEA-COMP:18582"/>
        <dbReference type="ChEBI" id="CHEBI:13193"/>
        <dbReference type="ChEBI" id="CHEBI:15377"/>
        <dbReference type="ChEBI" id="CHEBI:17499"/>
        <dbReference type="ChEBI" id="CHEBI:194431"/>
        <dbReference type="ChEBI" id="CHEBI:194443"/>
        <dbReference type="EC" id="1.17.99.6"/>
    </reaction>
</comment>
<gene>
    <name evidence="17" type="primary">queH</name>
    <name evidence="18" type="ORF">DHM44_06580</name>
</gene>
<comment type="function">
    <text evidence="1 17">Catalyzes the conversion of epoxyqueuosine (oQ) to queuosine (Q), which is a hypermodified base found in the wobble positions of tRNA(Asp), tRNA(Asn), tRNA(His) and tRNA(Tyr).</text>
</comment>
<evidence type="ECO:0000256" key="10">
    <source>
        <dbReference type="ARBA" id="ARBA00023002"/>
    </source>
</evidence>
<dbReference type="GO" id="GO:0051539">
    <property type="term" value="F:4 iron, 4 sulfur cluster binding"/>
    <property type="evidence" value="ECO:0007669"/>
    <property type="project" value="UniProtKB-UniRule"/>
</dbReference>
<evidence type="ECO:0000256" key="9">
    <source>
        <dbReference type="ARBA" id="ARBA00022785"/>
    </source>
</evidence>
<evidence type="ECO:0000256" key="17">
    <source>
        <dbReference type="HAMAP-Rule" id="MF_02089"/>
    </source>
</evidence>
<keyword evidence="10 17" id="KW-0560">Oxidoreductase</keyword>
<keyword evidence="11 17" id="KW-0408">Iron</keyword>
<dbReference type="GO" id="GO:0008616">
    <property type="term" value="P:tRNA queuosine(34) biosynthetic process"/>
    <property type="evidence" value="ECO:0007669"/>
    <property type="project" value="UniProtKB-UniRule"/>
</dbReference>
<accession>A0A3D5QDH1</accession>
<keyword evidence="9 17" id="KW-0671">Queuosine biosynthesis</keyword>
<feature type="disulfide bond" description="Redox-active" evidence="17">
    <location>
        <begin position="163"/>
        <end position="165"/>
    </location>
</feature>
<feature type="binding site" evidence="17">
    <location>
        <position position="9"/>
    </location>
    <ligand>
        <name>[4Fe-4S] cluster</name>
        <dbReference type="ChEBI" id="CHEBI:49883"/>
    </ligand>
</feature>
<dbReference type="Proteomes" id="UP000262325">
    <property type="component" value="Unassembled WGS sequence"/>
</dbReference>
<feature type="binding site" evidence="17">
    <location>
        <position position="86"/>
    </location>
    <ligand>
        <name>[4Fe-4S] cluster</name>
        <dbReference type="ChEBI" id="CHEBI:49883"/>
    </ligand>
</feature>
<dbReference type="InterPro" id="IPR003828">
    <property type="entry name" value="QueH"/>
</dbReference>
<evidence type="ECO:0000256" key="11">
    <source>
        <dbReference type="ARBA" id="ARBA00023004"/>
    </source>
</evidence>
<feature type="binding site" evidence="17">
    <location>
        <position position="83"/>
    </location>
    <ligand>
        <name>[4Fe-4S] cluster</name>
        <dbReference type="ChEBI" id="CHEBI:49883"/>
    </ligand>
</feature>
<evidence type="ECO:0000256" key="15">
    <source>
        <dbReference type="ARBA" id="ARBA00031446"/>
    </source>
</evidence>
<keyword evidence="7 17" id="KW-0819">tRNA processing</keyword>
<comment type="pathway">
    <text evidence="2 17">tRNA modification; tRNA-queuosine biosynthesis.</text>
</comment>
<proteinExistence type="inferred from homology"/>
<keyword evidence="14 17" id="KW-0676">Redox-active center</keyword>
<keyword evidence="6 17" id="KW-0004">4Fe-4S</keyword>
<dbReference type="PANTHER" id="PTHR36701:SF1">
    <property type="entry name" value="EPOXYQUEUOSINE REDUCTASE QUEH"/>
    <property type="match status" value="1"/>
</dbReference>
<dbReference type="PANTHER" id="PTHR36701">
    <property type="entry name" value="EPOXYQUEUOSINE REDUCTASE QUEH"/>
    <property type="match status" value="1"/>
</dbReference>
<feature type="binding site" evidence="17">
    <location>
        <position position="8"/>
    </location>
    <ligand>
        <name>[4Fe-4S] cluster</name>
        <dbReference type="ChEBI" id="CHEBI:49883"/>
    </ligand>
</feature>
<dbReference type="GO" id="GO:0052693">
    <property type="term" value="F:epoxyqueuosine reductase activity"/>
    <property type="evidence" value="ECO:0007669"/>
    <property type="project" value="UniProtKB-UniRule"/>
</dbReference>
<evidence type="ECO:0000256" key="14">
    <source>
        <dbReference type="ARBA" id="ARBA00023284"/>
    </source>
</evidence>
<evidence type="ECO:0000313" key="19">
    <source>
        <dbReference type="Proteomes" id="UP000262325"/>
    </source>
</evidence>
<evidence type="ECO:0000256" key="13">
    <source>
        <dbReference type="ARBA" id="ARBA00023157"/>
    </source>
</evidence>
<keyword evidence="8 17" id="KW-0479">Metal-binding</keyword>
<comment type="similarity">
    <text evidence="3 17">Belongs to the QueH family.</text>
</comment>
<organism evidence="18 19">
    <name type="scientific">Flexistipes sinusarabici</name>
    <dbReference type="NCBI Taxonomy" id="2352"/>
    <lineage>
        <taxon>Bacteria</taxon>
        <taxon>Pseudomonadati</taxon>
        <taxon>Deferribacterota</taxon>
        <taxon>Deferribacteres</taxon>
        <taxon>Deferribacterales</taxon>
        <taxon>Flexistipitaceae</taxon>
        <taxon>Flexistipes</taxon>
    </lineage>
</organism>
<dbReference type="EC" id="1.17.99.6" evidence="4 17"/>
<dbReference type="AlphaFoldDB" id="A0A3D5QDH1"/>
<evidence type="ECO:0000256" key="5">
    <source>
        <dbReference type="ARBA" id="ARBA00016895"/>
    </source>
</evidence>
<dbReference type="HAMAP" id="MF_02089">
    <property type="entry name" value="QueH"/>
    <property type="match status" value="1"/>
</dbReference>
<evidence type="ECO:0000256" key="4">
    <source>
        <dbReference type="ARBA" id="ARBA00012622"/>
    </source>
</evidence>
<keyword evidence="13 17" id="KW-1015">Disulfide bond</keyword>
<evidence type="ECO:0000256" key="2">
    <source>
        <dbReference type="ARBA" id="ARBA00004691"/>
    </source>
</evidence>
<evidence type="ECO:0000256" key="16">
    <source>
        <dbReference type="ARBA" id="ARBA00047415"/>
    </source>
</evidence>
<evidence type="ECO:0000256" key="3">
    <source>
        <dbReference type="ARBA" id="ARBA00008207"/>
    </source>
</evidence>
<evidence type="ECO:0000256" key="6">
    <source>
        <dbReference type="ARBA" id="ARBA00022485"/>
    </source>
</evidence>
<comment type="caution">
    <text evidence="18">The sequence shown here is derived from an EMBL/GenBank/DDBJ whole genome shotgun (WGS) entry which is preliminary data.</text>
</comment>
<name>A0A3D5QDH1_FLESI</name>
<evidence type="ECO:0000256" key="1">
    <source>
        <dbReference type="ARBA" id="ARBA00002268"/>
    </source>
</evidence>
<reference evidence="18 19" key="1">
    <citation type="journal article" date="2018" name="Nat. Biotechnol.">
        <title>A standardized bacterial taxonomy based on genome phylogeny substantially revises the tree of life.</title>
        <authorList>
            <person name="Parks D.H."/>
            <person name="Chuvochina M."/>
            <person name="Waite D.W."/>
            <person name="Rinke C."/>
            <person name="Skarshewski A."/>
            <person name="Chaumeil P.A."/>
            <person name="Hugenholtz P."/>
        </authorList>
    </citation>
    <scope>NUCLEOTIDE SEQUENCE [LARGE SCALE GENOMIC DNA]</scope>
    <source>
        <strain evidence="18">UBA8672</strain>
    </source>
</reference>
<evidence type="ECO:0000313" key="18">
    <source>
        <dbReference type="EMBL" id="HCW93329.1"/>
    </source>
</evidence>
<evidence type="ECO:0000256" key="12">
    <source>
        <dbReference type="ARBA" id="ARBA00023014"/>
    </source>
</evidence>
<keyword evidence="12 17" id="KW-0411">Iron-sulfur</keyword>
<dbReference type="EMBL" id="DPPF01000131">
    <property type="protein sequence ID" value="HCW93329.1"/>
    <property type="molecule type" value="Genomic_DNA"/>
</dbReference>
<sequence length="193" mass="23099">MKVLMHQCCAPCSIYTSKILHENFESVYGFFYNPNIHPVTEFYKRLESVSKFNDENNIKSIIDEYYGLKEFTRNAVYREDNRCMYCYSSRIEKCAQIASKGKFDYFTTSLLYSKFQNHELIAEICENAAKKYNTKFFYYDFREGWKEGIEKSKEMDMYRQQYCGCIYSEEDRYRKQLSKRFNCSKANEKAGAV</sequence>
<dbReference type="UniPathway" id="UPA00392"/>